<dbReference type="AlphaFoldDB" id="A0AAV1EKL5"/>
<dbReference type="Proteomes" id="UP001178508">
    <property type="component" value="Chromosome 1"/>
</dbReference>
<evidence type="ECO:0000256" key="1">
    <source>
        <dbReference type="SAM" id="MobiDB-lite"/>
    </source>
</evidence>
<accession>A0AAV1EKL5</accession>
<feature type="region of interest" description="Disordered" evidence="1">
    <location>
        <begin position="85"/>
        <end position="109"/>
    </location>
</feature>
<protein>
    <submittedName>
        <fullName evidence="2">Uncharacterized protein</fullName>
    </submittedName>
</protein>
<evidence type="ECO:0000313" key="3">
    <source>
        <dbReference type="Proteomes" id="UP001178508"/>
    </source>
</evidence>
<feature type="compositionally biased region" description="Low complexity" evidence="1">
    <location>
        <begin position="87"/>
        <end position="98"/>
    </location>
</feature>
<proteinExistence type="predicted"/>
<sequence>MRIMSVPYESAFLLSRHKQDSQFVTPVGGDRPLEGKTTTLKQSSPTIEEETKRSAPSDKVFICKFLPPRKKKLLQHISLSAKKCVASEQSETSQSPSTVRGNCLVPKLN</sequence>
<name>A0AAV1EKL5_XYRNO</name>
<gene>
    <name evidence="2" type="ORF">XNOV1_A009468</name>
</gene>
<feature type="region of interest" description="Disordered" evidence="1">
    <location>
        <begin position="23"/>
        <end position="54"/>
    </location>
</feature>
<evidence type="ECO:0000313" key="2">
    <source>
        <dbReference type="EMBL" id="CAJ1049187.1"/>
    </source>
</evidence>
<feature type="compositionally biased region" description="Polar residues" evidence="1">
    <location>
        <begin position="36"/>
        <end position="46"/>
    </location>
</feature>
<organism evidence="2 3">
    <name type="scientific">Xyrichtys novacula</name>
    <name type="common">Pearly razorfish</name>
    <name type="synonym">Hemipteronotus novacula</name>
    <dbReference type="NCBI Taxonomy" id="13765"/>
    <lineage>
        <taxon>Eukaryota</taxon>
        <taxon>Metazoa</taxon>
        <taxon>Chordata</taxon>
        <taxon>Craniata</taxon>
        <taxon>Vertebrata</taxon>
        <taxon>Euteleostomi</taxon>
        <taxon>Actinopterygii</taxon>
        <taxon>Neopterygii</taxon>
        <taxon>Teleostei</taxon>
        <taxon>Neoteleostei</taxon>
        <taxon>Acanthomorphata</taxon>
        <taxon>Eupercaria</taxon>
        <taxon>Labriformes</taxon>
        <taxon>Labridae</taxon>
        <taxon>Xyrichtys</taxon>
    </lineage>
</organism>
<dbReference type="EMBL" id="OY660864">
    <property type="protein sequence ID" value="CAJ1049187.1"/>
    <property type="molecule type" value="Genomic_DNA"/>
</dbReference>
<reference evidence="2" key="1">
    <citation type="submission" date="2023-08" db="EMBL/GenBank/DDBJ databases">
        <authorList>
            <person name="Alioto T."/>
            <person name="Alioto T."/>
            <person name="Gomez Garrido J."/>
        </authorList>
    </citation>
    <scope>NUCLEOTIDE SEQUENCE</scope>
</reference>
<keyword evidence="3" id="KW-1185">Reference proteome</keyword>